<organism evidence="14 15">
    <name type="scientific">Ruminococcus turbiniformis</name>
    <dbReference type="NCBI Taxonomy" id="2881258"/>
    <lineage>
        <taxon>Bacteria</taxon>
        <taxon>Bacillati</taxon>
        <taxon>Bacillota</taxon>
        <taxon>Clostridia</taxon>
        <taxon>Eubacteriales</taxon>
        <taxon>Oscillospiraceae</taxon>
        <taxon>Ruminococcus</taxon>
    </lineage>
</organism>
<dbReference type="PANTHER" id="PTHR34220:SF11">
    <property type="entry name" value="SENSOR PROTEIN KINASE HPTS"/>
    <property type="match status" value="1"/>
</dbReference>
<feature type="transmembrane region" description="Helical" evidence="12">
    <location>
        <begin position="303"/>
        <end position="326"/>
    </location>
</feature>
<keyword evidence="6" id="KW-0547">Nucleotide-binding</keyword>
<gene>
    <name evidence="14" type="ORF">LKD70_04790</name>
</gene>
<evidence type="ECO:0000256" key="1">
    <source>
        <dbReference type="ARBA" id="ARBA00004651"/>
    </source>
</evidence>
<feature type="transmembrane region" description="Helical" evidence="12">
    <location>
        <begin position="12"/>
        <end position="36"/>
    </location>
</feature>
<dbReference type="EMBL" id="JAJEQX010000006">
    <property type="protein sequence ID" value="MCC2253757.1"/>
    <property type="molecule type" value="Genomic_DNA"/>
</dbReference>
<evidence type="ECO:0000256" key="8">
    <source>
        <dbReference type="ARBA" id="ARBA00022840"/>
    </source>
</evidence>
<feature type="domain" description="HAMP" evidence="13">
    <location>
        <begin position="323"/>
        <end position="375"/>
    </location>
</feature>
<reference evidence="14 15" key="1">
    <citation type="submission" date="2021-10" db="EMBL/GenBank/DDBJ databases">
        <title>Anaerobic single-cell dispensing facilitates the cultivation of human gut bacteria.</title>
        <authorList>
            <person name="Afrizal A."/>
        </authorList>
    </citation>
    <scope>NUCLEOTIDE SEQUENCE [LARGE SCALE GENOMIC DNA]</scope>
    <source>
        <strain evidence="14 15">CLA-AA-H200</strain>
    </source>
</reference>
<evidence type="ECO:0000256" key="6">
    <source>
        <dbReference type="ARBA" id="ARBA00022741"/>
    </source>
</evidence>
<dbReference type="PROSITE" id="PS50885">
    <property type="entry name" value="HAMP"/>
    <property type="match status" value="1"/>
</dbReference>
<dbReference type="InterPro" id="IPR010559">
    <property type="entry name" value="Sig_transdc_His_kin_internal"/>
</dbReference>
<dbReference type="Gene3D" id="3.30.450.20">
    <property type="entry name" value="PAS domain"/>
    <property type="match status" value="2"/>
</dbReference>
<dbReference type="InterPro" id="IPR036890">
    <property type="entry name" value="HATPase_C_sf"/>
</dbReference>
<dbReference type="InterPro" id="IPR050640">
    <property type="entry name" value="Bact_2-comp_sensor_kinase"/>
</dbReference>
<evidence type="ECO:0000256" key="3">
    <source>
        <dbReference type="ARBA" id="ARBA00022553"/>
    </source>
</evidence>
<keyword evidence="8" id="KW-0067">ATP-binding</keyword>
<keyword evidence="2" id="KW-1003">Cell membrane</keyword>
<evidence type="ECO:0000256" key="5">
    <source>
        <dbReference type="ARBA" id="ARBA00022692"/>
    </source>
</evidence>
<evidence type="ECO:0000313" key="15">
    <source>
        <dbReference type="Proteomes" id="UP001198151"/>
    </source>
</evidence>
<comment type="subcellular location">
    <subcellularLocation>
        <location evidence="1">Cell membrane</location>
        <topology evidence="1">Multi-pass membrane protein</topology>
    </subcellularLocation>
</comment>
<comment type="caution">
    <text evidence="14">The sequence shown here is derived from an EMBL/GenBank/DDBJ whole genome shotgun (WGS) entry which is preliminary data.</text>
</comment>
<dbReference type="Pfam" id="PF00672">
    <property type="entry name" value="HAMP"/>
    <property type="match status" value="1"/>
</dbReference>
<evidence type="ECO:0000256" key="2">
    <source>
        <dbReference type="ARBA" id="ARBA00022475"/>
    </source>
</evidence>
<dbReference type="Gene3D" id="3.30.565.10">
    <property type="entry name" value="Histidine kinase-like ATPase, C-terminal domain"/>
    <property type="match status" value="1"/>
</dbReference>
<keyword evidence="10" id="KW-0902">Two-component regulatory system</keyword>
<keyword evidence="11 12" id="KW-0472">Membrane</keyword>
<evidence type="ECO:0000313" key="14">
    <source>
        <dbReference type="EMBL" id="MCC2253757.1"/>
    </source>
</evidence>
<dbReference type="PANTHER" id="PTHR34220">
    <property type="entry name" value="SENSOR HISTIDINE KINASE YPDA"/>
    <property type="match status" value="1"/>
</dbReference>
<keyword evidence="15" id="KW-1185">Reference proteome</keyword>
<keyword evidence="7 14" id="KW-0418">Kinase</keyword>
<keyword evidence="3" id="KW-0597">Phosphoprotein</keyword>
<dbReference type="SUPFAM" id="SSF55874">
    <property type="entry name" value="ATPase domain of HSP90 chaperone/DNA topoisomerase II/histidine kinase"/>
    <property type="match status" value="1"/>
</dbReference>
<proteinExistence type="predicted"/>
<keyword evidence="5 12" id="KW-0812">Transmembrane</keyword>
<name>A0ABS8FUV8_9FIRM</name>
<evidence type="ECO:0000256" key="12">
    <source>
        <dbReference type="SAM" id="Phobius"/>
    </source>
</evidence>
<dbReference type="InterPro" id="IPR003660">
    <property type="entry name" value="HAMP_dom"/>
</dbReference>
<evidence type="ECO:0000256" key="7">
    <source>
        <dbReference type="ARBA" id="ARBA00022777"/>
    </source>
</evidence>
<dbReference type="CDD" id="cd06225">
    <property type="entry name" value="HAMP"/>
    <property type="match status" value="1"/>
</dbReference>
<dbReference type="GO" id="GO:0016301">
    <property type="term" value="F:kinase activity"/>
    <property type="evidence" value="ECO:0007669"/>
    <property type="project" value="UniProtKB-KW"/>
</dbReference>
<evidence type="ECO:0000259" key="13">
    <source>
        <dbReference type="PROSITE" id="PS50885"/>
    </source>
</evidence>
<dbReference type="SMART" id="SM00304">
    <property type="entry name" value="HAMP"/>
    <property type="match status" value="1"/>
</dbReference>
<evidence type="ECO:0000256" key="4">
    <source>
        <dbReference type="ARBA" id="ARBA00022679"/>
    </source>
</evidence>
<dbReference type="Gene3D" id="1.10.287.130">
    <property type="match status" value="1"/>
</dbReference>
<dbReference type="RefSeq" id="WP_227706899.1">
    <property type="nucleotide sequence ID" value="NZ_JAJEQX010000006.1"/>
</dbReference>
<keyword evidence="9 12" id="KW-1133">Transmembrane helix</keyword>
<accession>A0ABS8FUV8</accession>
<dbReference type="SUPFAM" id="SSF158472">
    <property type="entry name" value="HAMP domain-like"/>
    <property type="match status" value="1"/>
</dbReference>
<dbReference type="Pfam" id="PF06580">
    <property type="entry name" value="His_kinase"/>
    <property type="match status" value="1"/>
</dbReference>
<protein>
    <submittedName>
        <fullName evidence="14">Histidine kinase</fullName>
    </submittedName>
</protein>
<evidence type="ECO:0000256" key="11">
    <source>
        <dbReference type="ARBA" id="ARBA00023136"/>
    </source>
</evidence>
<evidence type="ECO:0000256" key="10">
    <source>
        <dbReference type="ARBA" id="ARBA00023012"/>
    </source>
</evidence>
<keyword evidence="4" id="KW-0808">Transferase</keyword>
<dbReference type="Proteomes" id="UP001198151">
    <property type="component" value="Unassembled WGS sequence"/>
</dbReference>
<evidence type="ECO:0000256" key="9">
    <source>
        <dbReference type="ARBA" id="ARBA00022989"/>
    </source>
</evidence>
<sequence>MRRKWKFRKLSIKMQVMLGIMSVLMVSSMILLAIFYGNLKGFYAERVRSIQRNSMETLVNDLEGIIKQCETVSDQILGLVVFQEELEGYSEKSAYEKLQITRNITSQLTNIKISNSLVDNIYLLNFDGNGFSTNSNWNREVFSEALPEPLDVDQLGETIVLPPAPALYGYTSSSSTPVMIRFLTYLNRFTESKAVGAVQIDVNYYKIEEAVKKAVTGDGDFTFIVDDDGMLIYAPEKEQAGKLAESVSYEGFDLGELTDRENLSEENGYTLRTEQISGSSWRVVQMNSDIALHQEMKKAAGTWLAGILAYIVCAVSVSAGIARGLTRPITNIISSMKDVGNGNFGISLSRPDSRELADLVDSFQRMVREVEHLMKANIQKEHEKTAMQMQALNAQINSHFLYNTLNTIKWQAIRNGNTEIARSIVALSEILEYSCKDTDGQVPLAEEFRFIDDYALLQNMRYNKNVRIEYNTDEASGQCRVLKMLLQPLVENAFMHAFEGREKNGSKTGTDGGTDDTDSLIRISCGVREDMLNISVRDNGKGFTFRGMDQLNGIGLNNILQRMKLNYGESCHMEIHSENGIGTEVLVMIPAVYEEGEDK</sequence>